<comment type="caution">
    <text evidence="1">The sequence shown here is derived from an EMBL/GenBank/DDBJ whole genome shotgun (WGS) entry which is preliminary data.</text>
</comment>
<organism evidence="1 2">
    <name type="scientific">Paenibacillus rhizosphaerae</name>
    <dbReference type="NCBI Taxonomy" id="297318"/>
    <lineage>
        <taxon>Bacteria</taxon>
        <taxon>Bacillati</taxon>
        <taxon>Bacillota</taxon>
        <taxon>Bacilli</taxon>
        <taxon>Bacillales</taxon>
        <taxon>Paenibacillaceae</taxon>
        <taxon>Paenibacillus</taxon>
    </lineage>
</organism>
<dbReference type="EMBL" id="MRTP01000012">
    <property type="protein sequence ID" value="OMF50188.1"/>
    <property type="molecule type" value="Genomic_DNA"/>
</dbReference>
<gene>
    <name evidence="1" type="ORF">BK138_28300</name>
</gene>
<protein>
    <submittedName>
        <fullName evidence="1">Uncharacterized protein</fullName>
    </submittedName>
</protein>
<dbReference type="RefSeq" id="WP_076174604.1">
    <property type="nucleotide sequence ID" value="NZ_MRTP01000012.1"/>
</dbReference>
<keyword evidence="2" id="KW-1185">Reference proteome</keyword>
<proteinExistence type="predicted"/>
<evidence type="ECO:0000313" key="2">
    <source>
        <dbReference type="Proteomes" id="UP000187172"/>
    </source>
</evidence>
<dbReference type="STRING" id="297318.BK138_28300"/>
<dbReference type="Proteomes" id="UP000187172">
    <property type="component" value="Unassembled WGS sequence"/>
</dbReference>
<reference evidence="1 2" key="1">
    <citation type="submission" date="2016-11" db="EMBL/GenBank/DDBJ databases">
        <title>Paenibacillus species isolates.</title>
        <authorList>
            <person name="Beno S.M."/>
        </authorList>
    </citation>
    <scope>NUCLEOTIDE SEQUENCE [LARGE SCALE GENOMIC DNA]</scope>
    <source>
        <strain evidence="1 2">FSL R5-0378</strain>
    </source>
</reference>
<dbReference type="AlphaFoldDB" id="A0A1R1EED8"/>
<sequence length="136" mass="15435">MMIPLLWITAVYVLAAAAVHLFHAWQKRKSSPWVHYTLVTSNHEGQIEWYIRAFGWYSFISGKKLRLTVMDAASTDQTVEIVHRMHGTAGMELSVVPMQSSVEHGDIEGTLVLADGMISEMIDLRKPHEAERIPYV</sequence>
<name>A0A1R1EED8_9BACL</name>
<accession>A0A1R1EED8</accession>
<evidence type="ECO:0000313" key="1">
    <source>
        <dbReference type="EMBL" id="OMF50188.1"/>
    </source>
</evidence>